<name>A0A1R1I8X4_9RHOO</name>
<organism evidence="1 2">
    <name type="scientific">Azonexus hydrophilus</name>
    <dbReference type="NCBI Taxonomy" id="418702"/>
    <lineage>
        <taxon>Bacteria</taxon>
        <taxon>Pseudomonadati</taxon>
        <taxon>Pseudomonadota</taxon>
        <taxon>Betaproteobacteria</taxon>
        <taxon>Rhodocyclales</taxon>
        <taxon>Azonexaceae</taxon>
        <taxon>Azonexus</taxon>
    </lineage>
</organism>
<keyword evidence="2" id="KW-1185">Reference proteome</keyword>
<dbReference type="Pfam" id="PF11697">
    <property type="entry name" value="DUF3293"/>
    <property type="match status" value="1"/>
</dbReference>
<dbReference type="STRING" id="418702.BJN45_05415"/>
<dbReference type="InterPro" id="IPR021710">
    <property type="entry name" value="DUF3293"/>
</dbReference>
<dbReference type="AlphaFoldDB" id="A0A1R1I8X4"/>
<evidence type="ECO:0008006" key="3">
    <source>
        <dbReference type="Google" id="ProtNLM"/>
    </source>
</evidence>
<dbReference type="EMBL" id="MTHD01000002">
    <property type="protein sequence ID" value="OMG55228.1"/>
    <property type="molecule type" value="Genomic_DNA"/>
</dbReference>
<reference evidence="1 2" key="1">
    <citation type="submission" date="2016-10" db="EMBL/GenBank/DDBJ databases">
        <title>Alkaliphiles isolated from bioreactors.</title>
        <authorList>
            <person name="Salah Z."/>
            <person name="Rout S.P."/>
            <person name="Humphreys P.N."/>
        </authorList>
    </citation>
    <scope>NUCLEOTIDE SEQUENCE [LARGE SCALE GENOMIC DNA]</scope>
    <source>
        <strain evidence="1 2">ZS02</strain>
    </source>
</reference>
<accession>A0A1R1I8X4</accession>
<protein>
    <recommendedName>
        <fullName evidence="3">DUF3293 domain-containing protein</fullName>
    </recommendedName>
</protein>
<sequence>MVMAKTSELEAAYRATTYRVFLPGGQFELRIDSASPGLADWLETAGAPSFAIITACNPGSERSDPAKNAERQSALECDLLEGNYEPYAAENVPDDAAWPDEESCFIPDIALVDALALAEDYGQNAIVWGGADGIPRLAWIEDCEK</sequence>
<evidence type="ECO:0000313" key="2">
    <source>
        <dbReference type="Proteomes" id="UP000187526"/>
    </source>
</evidence>
<dbReference type="OrthoDB" id="8589249at2"/>
<gene>
    <name evidence="1" type="ORF">BJN45_05415</name>
</gene>
<dbReference type="Proteomes" id="UP000187526">
    <property type="component" value="Unassembled WGS sequence"/>
</dbReference>
<evidence type="ECO:0000313" key="1">
    <source>
        <dbReference type="EMBL" id="OMG55228.1"/>
    </source>
</evidence>
<comment type="caution">
    <text evidence="1">The sequence shown here is derived from an EMBL/GenBank/DDBJ whole genome shotgun (WGS) entry which is preliminary data.</text>
</comment>
<proteinExistence type="predicted"/>